<dbReference type="AlphaFoldDB" id="A0A3A4NDT6"/>
<evidence type="ECO:0000313" key="2">
    <source>
        <dbReference type="Proteomes" id="UP000265882"/>
    </source>
</evidence>
<reference evidence="1 2" key="1">
    <citation type="journal article" date="2017" name="ISME J.">
        <title>Energy and carbon metabolisms in a deep terrestrial subsurface fluid microbial community.</title>
        <authorList>
            <person name="Momper L."/>
            <person name="Jungbluth S.P."/>
            <person name="Lee M.D."/>
            <person name="Amend J.P."/>
        </authorList>
    </citation>
    <scope>NUCLEOTIDE SEQUENCE [LARGE SCALE GENOMIC DNA]</scope>
    <source>
        <strain evidence="1">SURF_5</strain>
    </source>
</reference>
<accession>A0A3A4NDT6</accession>
<evidence type="ECO:0008006" key="3">
    <source>
        <dbReference type="Google" id="ProtNLM"/>
    </source>
</evidence>
<organism evidence="1 2">
    <name type="scientific">Abyssobacteria bacterium (strain SURF_5)</name>
    <dbReference type="NCBI Taxonomy" id="2093360"/>
    <lineage>
        <taxon>Bacteria</taxon>
        <taxon>Pseudomonadati</taxon>
        <taxon>Candidatus Hydrogenedentota</taxon>
        <taxon>Candidatus Abyssobacteria</taxon>
    </lineage>
</organism>
<sequence>MEAQRQQARRAIEALRSGVPNRDAVSVLECGQNRLEQLFRRNLEATREVSSDGLYPKGLLVSGRFGTGKSHLLEYFQHIALEENFICSKIVISKETPLYDPVKLFRAAADTAMIQGRRGSAIAEVGEALNISSKAYFELCEWANTSTEISPFFSATIFLLSRLNQDPERRDRIFRFWAGEKLGVAELRRYLRECGEAVSFKIDQVKLRDLALQRFKFVPRLMQAAGYSGWVLLIDEVELIGCYSFRQRAKSYAELARWRGDLRGEKYPGLTTVLAITADFQTAILLDKGDLENVPGKLRAMALSDTWIQIAEQAEKGMHSIQQSVQLDEPNEETRKQIFNDVREIYSKAYDWQPPSTSTFSRFATTSTRMREYIRGWITEWDLKRLYPTYQSKIEVKEIPTNYIEDEDLQPKEETD</sequence>
<evidence type="ECO:0000313" key="1">
    <source>
        <dbReference type="EMBL" id="RJP17729.1"/>
    </source>
</evidence>
<dbReference type="InterPro" id="IPR021228">
    <property type="entry name" value="BrxD"/>
</dbReference>
<protein>
    <recommendedName>
        <fullName evidence="3">ATP-binding protein</fullName>
    </recommendedName>
</protein>
<dbReference type="Proteomes" id="UP000265882">
    <property type="component" value="Unassembled WGS sequence"/>
</dbReference>
<dbReference type="Pfam" id="PF10923">
    <property type="entry name" value="BrxC_BrxD"/>
    <property type="match status" value="2"/>
</dbReference>
<dbReference type="InterPro" id="IPR027417">
    <property type="entry name" value="P-loop_NTPase"/>
</dbReference>
<dbReference type="EMBL" id="QZKU01000111">
    <property type="protein sequence ID" value="RJP17729.1"/>
    <property type="molecule type" value="Genomic_DNA"/>
</dbReference>
<name>A0A3A4NDT6_ABYX5</name>
<proteinExistence type="predicted"/>
<gene>
    <name evidence="1" type="ORF">C4520_15705</name>
</gene>
<dbReference type="SUPFAM" id="SSF52540">
    <property type="entry name" value="P-loop containing nucleoside triphosphate hydrolases"/>
    <property type="match status" value="1"/>
</dbReference>
<comment type="caution">
    <text evidence="1">The sequence shown here is derived from an EMBL/GenBank/DDBJ whole genome shotgun (WGS) entry which is preliminary data.</text>
</comment>